<gene>
    <name evidence="2" type="ORF">NG895_05555</name>
</gene>
<dbReference type="EMBL" id="JAMXLR010000023">
    <property type="protein sequence ID" value="MCO6043366.1"/>
    <property type="molecule type" value="Genomic_DNA"/>
</dbReference>
<accession>A0A9X2FFT7</accession>
<dbReference type="PANTHER" id="PTHR14359:SF6">
    <property type="entry name" value="PHOSPHOPANTOTHENOYLCYSTEINE DECARBOXYLASE"/>
    <property type="match status" value="1"/>
</dbReference>
<evidence type="ECO:0000259" key="1">
    <source>
        <dbReference type="Pfam" id="PF02441"/>
    </source>
</evidence>
<name>A0A9X2FFT7_9BACT</name>
<evidence type="ECO:0000313" key="2">
    <source>
        <dbReference type="EMBL" id="MCO6043366.1"/>
    </source>
</evidence>
<dbReference type="InterPro" id="IPR003382">
    <property type="entry name" value="Flavoprotein"/>
</dbReference>
<dbReference type="GO" id="GO:0015937">
    <property type="term" value="P:coenzyme A biosynthetic process"/>
    <property type="evidence" value="ECO:0007669"/>
    <property type="project" value="TreeGrafter"/>
</dbReference>
<organism evidence="2 3">
    <name type="scientific">Aeoliella straminimaris</name>
    <dbReference type="NCBI Taxonomy" id="2954799"/>
    <lineage>
        <taxon>Bacteria</taxon>
        <taxon>Pseudomonadati</taxon>
        <taxon>Planctomycetota</taxon>
        <taxon>Planctomycetia</taxon>
        <taxon>Pirellulales</taxon>
        <taxon>Lacipirellulaceae</taxon>
        <taxon>Aeoliella</taxon>
    </lineage>
</organism>
<proteinExistence type="predicted"/>
<dbReference type="InterPro" id="IPR036551">
    <property type="entry name" value="Flavin_trans-like"/>
</dbReference>
<dbReference type="GO" id="GO:0071513">
    <property type="term" value="C:phosphopantothenoylcysteine decarboxylase complex"/>
    <property type="evidence" value="ECO:0007669"/>
    <property type="project" value="TreeGrafter"/>
</dbReference>
<sequence>MPSEILIGVTGGVAAYKTAALVSKLVQAGHGVSVVMTASAEEFVGAATFRALTGRGVATHSFPPNTHPLGPHIELARQADLLCIAPATANILAKAAGGIADDLLSTLLLSFEGPVLMAPAMNCEMWAKPAVQRNVAQVKEDGVHLVGPDEGWLSCRDKGAGRMSEPEAIAAEIEKLLGG</sequence>
<dbReference type="AlphaFoldDB" id="A0A9X2FFT7"/>
<dbReference type="Pfam" id="PF02441">
    <property type="entry name" value="Flavoprotein"/>
    <property type="match status" value="1"/>
</dbReference>
<keyword evidence="3" id="KW-1185">Reference proteome</keyword>
<dbReference type="Gene3D" id="3.40.50.1950">
    <property type="entry name" value="Flavin prenyltransferase-like"/>
    <property type="match status" value="1"/>
</dbReference>
<dbReference type="Proteomes" id="UP001155241">
    <property type="component" value="Unassembled WGS sequence"/>
</dbReference>
<dbReference type="GO" id="GO:0010181">
    <property type="term" value="F:FMN binding"/>
    <property type="evidence" value="ECO:0007669"/>
    <property type="project" value="TreeGrafter"/>
</dbReference>
<evidence type="ECO:0000313" key="3">
    <source>
        <dbReference type="Proteomes" id="UP001155241"/>
    </source>
</evidence>
<dbReference type="PANTHER" id="PTHR14359">
    <property type="entry name" value="HOMO-OLIGOMERIC FLAVIN CONTAINING CYS DECARBOXYLASE FAMILY"/>
    <property type="match status" value="1"/>
</dbReference>
<dbReference type="RefSeq" id="WP_252851473.1">
    <property type="nucleotide sequence ID" value="NZ_JAMXLR010000023.1"/>
</dbReference>
<comment type="caution">
    <text evidence="2">The sequence shown here is derived from an EMBL/GenBank/DDBJ whole genome shotgun (WGS) entry which is preliminary data.</text>
</comment>
<feature type="domain" description="Flavoprotein" evidence="1">
    <location>
        <begin position="4"/>
        <end position="175"/>
    </location>
</feature>
<dbReference type="GO" id="GO:0004633">
    <property type="term" value="F:phosphopantothenoylcysteine decarboxylase activity"/>
    <property type="evidence" value="ECO:0007669"/>
    <property type="project" value="TreeGrafter"/>
</dbReference>
<protein>
    <submittedName>
        <fullName evidence="2">Phosphopantothenoylcysteine decarboxylase</fullName>
    </submittedName>
</protein>
<reference evidence="2" key="1">
    <citation type="submission" date="2022-06" db="EMBL/GenBank/DDBJ databases">
        <title>Aeoliella straminimaris, a novel planctomycete from sediments.</title>
        <authorList>
            <person name="Vitorino I.R."/>
            <person name="Lage O.M."/>
        </authorList>
    </citation>
    <scope>NUCLEOTIDE SEQUENCE</scope>
    <source>
        <strain evidence="2">ICT_H6.2</strain>
    </source>
</reference>
<dbReference type="SUPFAM" id="SSF52507">
    <property type="entry name" value="Homo-oligomeric flavin-containing Cys decarboxylases, HFCD"/>
    <property type="match status" value="1"/>
</dbReference>